<organism evidence="10 11">
    <name type="scientific">Gordonia phosphorivorans</name>
    <dbReference type="NCBI Taxonomy" id="1056982"/>
    <lineage>
        <taxon>Bacteria</taxon>
        <taxon>Bacillati</taxon>
        <taxon>Actinomycetota</taxon>
        <taxon>Actinomycetes</taxon>
        <taxon>Mycobacteriales</taxon>
        <taxon>Gordoniaceae</taxon>
        <taxon>Gordonia</taxon>
    </lineage>
</organism>
<dbReference type="InterPro" id="IPR027417">
    <property type="entry name" value="P-loop_NTPase"/>
</dbReference>
<keyword evidence="2 7" id="KW-0812">Transmembrane</keyword>
<keyword evidence="3" id="KW-0547">Nucleotide-binding</keyword>
<dbReference type="Pfam" id="PF00664">
    <property type="entry name" value="ABC_membrane"/>
    <property type="match status" value="1"/>
</dbReference>
<dbReference type="InterPro" id="IPR003593">
    <property type="entry name" value="AAA+_ATPase"/>
</dbReference>
<feature type="domain" description="ABC transporter" evidence="8">
    <location>
        <begin position="362"/>
        <end position="575"/>
    </location>
</feature>
<dbReference type="PROSITE" id="PS50929">
    <property type="entry name" value="ABC_TM1F"/>
    <property type="match status" value="1"/>
</dbReference>
<dbReference type="PROSITE" id="PS50893">
    <property type="entry name" value="ABC_TRANSPORTER_2"/>
    <property type="match status" value="1"/>
</dbReference>
<keyword evidence="5 7" id="KW-1133">Transmembrane helix</keyword>
<comment type="caution">
    <text evidence="10">The sequence shown here is derived from an EMBL/GenBank/DDBJ whole genome shotgun (WGS) entry which is preliminary data.</text>
</comment>
<evidence type="ECO:0000259" key="8">
    <source>
        <dbReference type="PROSITE" id="PS50893"/>
    </source>
</evidence>
<evidence type="ECO:0000313" key="10">
    <source>
        <dbReference type="EMBL" id="MFC0314543.1"/>
    </source>
</evidence>
<accession>A0ABV6H6P6</accession>
<keyword evidence="11" id="KW-1185">Reference proteome</keyword>
<dbReference type="Gene3D" id="1.20.1560.10">
    <property type="entry name" value="ABC transporter type 1, transmembrane domain"/>
    <property type="match status" value="1"/>
</dbReference>
<feature type="transmembrane region" description="Helical" evidence="7">
    <location>
        <begin position="73"/>
        <end position="93"/>
    </location>
</feature>
<feature type="transmembrane region" description="Helical" evidence="7">
    <location>
        <begin position="261"/>
        <end position="289"/>
    </location>
</feature>
<dbReference type="EMBL" id="JBHLWV010000016">
    <property type="protein sequence ID" value="MFC0314543.1"/>
    <property type="molecule type" value="Genomic_DNA"/>
</dbReference>
<keyword evidence="6 7" id="KW-0472">Membrane</keyword>
<comment type="subcellular location">
    <subcellularLocation>
        <location evidence="1">Cell membrane</location>
        <topology evidence="1">Multi-pass membrane protein</topology>
    </subcellularLocation>
</comment>
<evidence type="ECO:0000259" key="9">
    <source>
        <dbReference type="PROSITE" id="PS50929"/>
    </source>
</evidence>
<dbReference type="PANTHER" id="PTHR24221:SF590">
    <property type="entry name" value="COMPONENT LINKED WITH THE ASSEMBLY OF CYTOCHROME' TRANSPORT TRANSMEMBRANE ATP-BINDING PROTEIN ABC TRANSPORTER CYDD-RELATED"/>
    <property type="match status" value="1"/>
</dbReference>
<evidence type="ECO:0000256" key="3">
    <source>
        <dbReference type="ARBA" id="ARBA00022741"/>
    </source>
</evidence>
<dbReference type="InterPro" id="IPR036640">
    <property type="entry name" value="ABC1_TM_sf"/>
</dbReference>
<gene>
    <name evidence="10" type="primary">cydD</name>
    <name evidence="10" type="ORF">ACFFJD_06730</name>
</gene>
<evidence type="ECO:0000256" key="1">
    <source>
        <dbReference type="ARBA" id="ARBA00004651"/>
    </source>
</evidence>
<evidence type="ECO:0000256" key="6">
    <source>
        <dbReference type="ARBA" id="ARBA00023136"/>
    </source>
</evidence>
<reference evidence="10 11" key="1">
    <citation type="submission" date="2024-09" db="EMBL/GenBank/DDBJ databases">
        <authorList>
            <person name="Sun Q."/>
            <person name="Mori K."/>
        </authorList>
    </citation>
    <scope>NUCLEOTIDE SEQUENCE [LARGE SCALE GENOMIC DNA]</scope>
    <source>
        <strain evidence="10 11">CCM 7957</strain>
    </source>
</reference>
<proteinExistence type="predicted"/>
<dbReference type="InterPro" id="IPR014216">
    <property type="entry name" value="ABC_transptr_CydD"/>
</dbReference>
<name>A0ABV6H6P6_9ACTN</name>
<dbReference type="Gene3D" id="3.40.50.300">
    <property type="entry name" value="P-loop containing nucleotide triphosphate hydrolases"/>
    <property type="match status" value="1"/>
</dbReference>
<dbReference type="InterPro" id="IPR017871">
    <property type="entry name" value="ABC_transporter-like_CS"/>
</dbReference>
<dbReference type="SUPFAM" id="SSF52540">
    <property type="entry name" value="P-loop containing nucleoside triphosphate hydrolases"/>
    <property type="match status" value="1"/>
</dbReference>
<evidence type="ECO:0000313" key="11">
    <source>
        <dbReference type="Proteomes" id="UP001589783"/>
    </source>
</evidence>
<feature type="domain" description="ABC transmembrane type-1" evidence="9">
    <location>
        <begin position="37"/>
        <end position="324"/>
    </location>
</feature>
<keyword evidence="4" id="KW-0067">ATP-binding</keyword>
<evidence type="ECO:0000256" key="4">
    <source>
        <dbReference type="ARBA" id="ARBA00022840"/>
    </source>
</evidence>
<dbReference type="Pfam" id="PF00005">
    <property type="entry name" value="ABC_tran"/>
    <property type="match status" value="1"/>
</dbReference>
<dbReference type="InterPro" id="IPR003439">
    <property type="entry name" value="ABC_transporter-like_ATP-bd"/>
</dbReference>
<dbReference type="PANTHER" id="PTHR24221">
    <property type="entry name" value="ATP-BINDING CASSETTE SUB-FAMILY B"/>
    <property type="match status" value="1"/>
</dbReference>
<evidence type="ECO:0000256" key="7">
    <source>
        <dbReference type="SAM" id="Phobius"/>
    </source>
</evidence>
<dbReference type="SMART" id="SM00382">
    <property type="entry name" value="AAA"/>
    <property type="match status" value="1"/>
</dbReference>
<evidence type="ECO:0000256" key="2">
    <source>
        <dbReference type="ARBA" id="ARBA00022692"/>
    </source>
</evidence>
<dbReference type="PROSITE" id="PS00211">
    <property type="entry name" value="ABC_TRANSPORTER_1"/>
    <property type="match status" value="1"/>
</dbReference>
<dbReference type="InterPro" id="IPR011527">
    <property type="entry name" value="ABC1_TM_dom"/>
</dbReference>
<feature type="transmembrane region" description="Helical" evidence="7">
    <location>
        <begin position="34"/>
        <end position="61"/>
    </location>
</feature>
<sequence>MADLPAAPDPIDPAEVRRPPLDPRLLKYSPSARWYVIFTAVFQAATVIAMLVAAVALAGLLAELITDPAKRTFGAQATHLWVLAVALAARVALDYLAGRYAHRAALSTIAELRLQAVDRLTDPVHTSPRTLLNVRERAVTVALRGLDSLVDYFAGYLPALLATIIITPVVVVVIAWVDFTSAVIIFITIPLIPVFMVLIGLVTRDRTERKLESMSALTAQLMDLLTGLPTLRALGRAHSPAARVDKLGQNLRKSTMSSLRVAFLSGTALELIATLSVALVAVSIGLRLVFGDMSLYAGVLALILAPEAYLPLRRVGAQFHNSEDGMTASREILAFIEAPDDAAAQRSDGRGTAAVALAGAEIAVTGIGVHDRDGWAPHDLTAVLQPGQVNVLTGPNGSGKSSVIAVLLGLLRPDTGSVTVAGVPLDDLDLDAYRSQIAWLPQQPVVVPGTVRANLELFGSADPADLAAACRASGFDAVLAEMPDGYDTPLGAGGVGMSAGQRQRLALARVLAAPAPLLLLDEPTAHLDADSEDAVLAAIAARARAGATVVMVAHHAVAVGGADVIVELEGVAGVA</sequence>
<dbReference type="NCBIfam" id="TIGR02857">
    <property type="entry name" value="CydD"/>
    <property type="match status" value="1"/>
</dbReference>
<dbReference type="InterPro" id="IPR039421">
    <property type="entry name" value="Type_1_exporter"/>
</dbReference>
<feature type="transmembrane region" description="Helical" evidence="7">
    <location>
        <begin position="183"/>
        <end position="202"/>
    </location>
</feature>
<dbReference type="SUPFAM" id="SSF90123">
    <property type="entry name" value="ABC transporter transmembrane region"/>
    <property type="match status" value="1"/>
</dbReference>
<protein>
    <submittedName>
        <fullName evidence="10">Thiol reductant ABC exporter subunit CydD</fullName>
    </submittedName>
</protein>
<feature type="transmembrane region" description="Helical" evidence="7">
    <location>
        <begin position="153"/>
        <end position="177"/>
    </location>
</feature>
<dbReference type="CDD" id="cd18584">
    <property type="entry name" value="ABC_6TM_AarD_CydD"/>
    <property type="match status" value="1"/>
</dbReference>
<dbReference type="RefSeq" id="WP_382362419.1">
    <property type="nucleotide sequence ID" value="NZ_JBHLWV010000016.1"/>
</dbReference>
<dbReference type="Proteomes" id="UP001589783">
    <property type="component" value="Unassembled WGS sequence"/>
</dbReference>
<evidence type="ECO:0000256" key="5">
    <source>
        <dbReference type="ARBA" id="ARBA00022989"/>
    </source>
</evidence>